<evidence type="ECO:0000313" key="10">
    <source>
        <dbReference type="Proteomes" id="UP000176723"/>
    </source>
</evidence>
<dbReference type="NCBIfam" id="TIGR00244">
    <property type="entry name" value="transcriptional regulator NrdR"/>
    <property type="match status" value="1"/>
</dbReference>
<name>A0A1G1W0F2_9BACT</name>
<reference evidence="9 10" key="1">
    <citation type="journal article" date="2016" name="Nat. Commun.">
        <title>Thousands of microbial genomes shed light on interconnected biogeochemical processes in an aquifer system.</title>
        <authorList>
            <person name="Anantharaman K."/>
            <person name="Brown C.T."/>
            <person name="Hug L.A."/>
            <person name="Sharon I."/>
            <person name="Castelle C.J."/>
            <person name="Probst A.J."/>
            <person name="Thomas B.C."/>
            <person name="Singh A."/>
            <person name="Wilkins M.J."/>
            <person name="Karaoz U."/>
            <person name="Brodie E.L."/>
            <person name="Williams K.H."/>
            <person name="Hubbard S.S."/>
            <person name="Banfield J.F."/>
        </authorList>
    </citation>
    <scope>NUCLEOTIDE SEQUENCE [LARGE SCALE GENOMIC DNA]</scope>
</reference>
<dbReference type="GO" id="GO:0008270">
    <property type="term" value="F:zinc ion binding"/>
    <property type="evidence" value="ECO:0007669"/>
    <property type="project" value="UniProtKB-UniRule"/>
</dbReference>
<comment type="cofactor">
    <cofactor evidence="7">
        <name>Zn(2+)</name>
        <dbReference type="ChEBI" id="CHEBI:29105"/>
    </cofactor>
    <text evidence="7">Binds 1 zinc ion.</text>
</comment>
<dbReference type="InterPro" id="IPR005144">
    <property type="entry name" value="ATP-cone_dom"/>
</dbReference>
<keyword evidence="5 7" id="KW-0238">DNA-binding</keyword>
<evidence type="ECO:0000256" key="2">
    <source>
        <dbReference type="ARBA" id="ARBA00022741"/>
    </source>
</evidence>
<evidence type="ECO:0000313" key="9">
    <source>
        <dbReference type="EMBL" id="OGY21141.1"/>
    </source>
</evidence>
<dbReference type="AlphaFoldDB" id="A0A1G1W0F2"/>
<dbReference type="GO" id="GO:0005524">
    <property type="term" value="F:ATP binding"/>
    <property type="evidence" value="ECO:0007669"/>
    <property type="project" value="UniProtKB-UniRule"/>
</dbReference>
<evidence type="ECO:0000259" key="8">
    <source>
        <dbReference type="PROSITE" id="PS51161"/>
    </source>
</evidence>
<evidence type="ECO:0000256" key="5">
    <source>
        <dbReference type="ARBA" id="ARBA00023125"/>
    </source>
</evidence>
<keyword evidence="4 7" id="KW-0805">Transcription regulation</keyword>
<dbReference type="HAMAP" id="MF_00440">
    <property type="entry name" value="NrdR"/>
    <property type="match status" value="1"/>
</dbReference>
<dbReference type="Pfam" id="PF22811">
    <property type="entry name" value="Zn_ribbon_NrdR"/>
    <property type="match status" value="1"/>
</dbReference>
<keyword evidence="2 7" id="KW-0547">Nucleotide-binding</keyword>
<dbReference type="PROSITE" id="PS51161">
    <property type="entry name" value="ATP_CONE"/>
    <property type="match status" value="1"/>
</dbReference>
<comment type="similarity">
    <text evidence="7">Belongs to the NrdR family.</text>
</comment>
<keyword evidence="3 7" id="KW-0067">ATP-binding</keyword>
<keyword evidence="7" id="KW-0863">Zinc-finger</keyword>
<keyword evidence="7" id="KW-0479">Metal-binding</keyword>
<feature type="zinc finger region" evidence="7">
    <location>
        <begin position="3"/>
        <end position="34"/>
    </location>
</feature>
<dbReference type="PANTHER" id="PTHR30455:SF2">
    <property type="entry name" value="TRANSCRIPTIONAL REPRESSOR NRDR"/>
    <property type="match status" value="1"/>
</dbReference>
<evidence type="ECO:0000256" key="4">
    <source>
        <dbReference type="ARBA" id="ARBA00023015"/>
    </source>
</evidence>
<accession>A0A1G1W0F2</accession>
<proteinExistence type="inferred from homology"/>
<dbReference type="EMBL" id="MHCL01000016">
    <property type="protein sequence ID" value="OGY21141.1"/>
    <property type="molecule type" value="Genomic_DNA"/>
</dbReference>
<keyword evidence="1 7" id="KW-0678">Repressor</keyword>
<evidence type="ECO:0000256" key="3">
    <source>
        <dbReference type="ARBA" id="ARBA00022840"/>
    </source>
</evidence>
<comment type="function">
    <text evidence="7">Negatively regulates transcription of bacterial ribonucleotide reductase nrd genes and operons by binding to NrdR-boxes.</text>
</comment>
<dbReference type="Proteomes" id="UP000176723">
    <property type="component" value="Unassembled WGS sequence"/>
</dbReference>
<dbReference type="InterPro" id="IPR003796">
    <property type="entry name" value="RNR_NrdR-like"/>
</dbReference>
<dbReference type="PANTHER" id="PTHR30455">
    <property type="entry name" value="TRANSCRIPTIONAL REPRESSOR NRDR"/>
    <property type="match status" value="1"/>
</dbReference>
<feature type="domain" description="ATP-cone" evidence="8">
    <location>
        <begin position="49"/>
        <end position="139"/>
    </location>
</feature>
<evidence type="ECO:0000256" key="1">
    <source>
        <dbReference type="ARBA" id="ARBA00022491"/>
    </source>
</evidence>
<keyword evidence="7" id="KW-0862">Zinc</keyword>
<evidence type="ECO:0000256" key="7">
    <source>
        <dbReference type="HAMAP-Rule" id="MF_00440"/>
    </source>
</evidence>
<gene>
    <name evidence="7" type="primary">nrdR</name>
    <name evidence="9" type="ORF">A3A65_03595</name>
</gene>
<protein>
    <recommendedName>
        <fullName evidence="7">Transcriptional repressor NrdR</fullName>
    </recommendedName>
</protein>
<dbReference type="GO" id="GO:0003677">
    <property type="term" value="F:DNA binding"/>
    <property type="evidence" value="ECO:0007669"/>
    <property type="project" value="UniProtKB-KW"/>
</dbReference>
<evidence type="ECO:0000256" key="6">
    <source>
        <dbReference type="ARBA" id="ARBA00023163"/>
    </source>
</evidence>
<keyword evidence="6 7" id="KW-0804">Transcription</keyword>
<dbReference type="STRING" id="1797593.A3A65_03595"/>
<dbReference type="GO" id="GO:0045892">
    <property type="term" value="P:negative regulation of DNA-templated transcription"/>
    <property type="evidence" value="ECO:0007669"/>
    <property type="project" value="UniProtKB-UniRule"/>
</dbReference>
<dbReference type="InterPro" id="IPR055173">
    <property type="entry name" value="NrdR-like_N"/>
</dbReference>
<sequence length="153" mass="18169">MKCPYCGHTDSSVLESRLSEDEQSIRRRRECNTCSKRFTTYERVEGIDLVVIKKDGSREEFSREKIKKGLMKATWKRPVSIEQIDKLVEDVERLLRRRKNKEVKSWEIGRLVIGRLRRLDPVGYLLFASVYRDFQDLGDFKREIKRLTQSKPS</sequence>
<dbReference type="Pfam" id="PF03477">
    <property type="entry name" value="ATP-cone"/>
    <property type="match status" value="1"/>
</dbReference>
<organism evidence="9 10">
    <name type="scientific">Candidatus Chisholmbacteria bacterium RIFCSPLOWO2_01_FULL_49_14</name>
    <dbReference type="NCBI Taxonomy" id="1797593"/>
    <lineage>
        <taxon>Bacteria</taxon>
        <taxon>Candidatus Chisholmiibacteriota</taxon>
    </lineage>
</organism>
<comment type="caution">
    <text evidence="9">The sequence shown here is derived from an EMBL/GenBank/DDBJ whole genome shotgun (WGS) entry which is preliminary data.</text>
</comment>